<evidence type="ECO:0000256" key="6">
    <source>
        <dbReference type="SAM" id="MobiDB-lite"/>
    </source>
</evidence>
<evidence type="ECO:0000313" key="8">
    <source>
        <dbReference type="EMBL" id="OEO33104.1"/>
    </source>
</evidence>
<feature type="transmembrane region" description="Helical" evidence="7">
    <location>
        <begin position="70"/>
        <end position="91"/>
    </location>
</feature>
<feature type="transmembrane region" description="Helical" evidence="7">
    <location>
        <begin position="40"/>
        <end position="58"/>
    </location>
</feature>
<keyword evidence="9" id="KW-1185">Reference proteome</keyword>
<feature type="transmembrane region" description="Helical" evidence="7">
    <location>
        <begin position="327"/>
        <end position="347"/>
    </location>
</feature>
<evidence type="ECO:0000256" key="4">
    <source>
        <dbReference type="ARBA" id="ARBA00022989"/>
    </source>
</evidence>
<evidence type="ECO:0008006" key="10">
    <source>
        <dbReference type="Google" id="ProtNLM"/>
    </source>
</evidence>
<feature type="transmembrane region" description="Helical" evidence="7">
    <location>
        <begin position="211"/>
        <end position="234"/>
    </location>
</feature>
<dbReference type="PANTHER" id="PTHR21716">
    <property type="entry name" value="TRANSMEMBRANE PROTEIN"/>
    <property type="match status" value="1"/>
</dbReference>
<evidence type="ECO:0000256" key="3">
    <source>
        <dbReference type="ARBA" id="ARBA00022692"/>
    </source>
</evidence>
<keyword evidence="4 7" id="KW-1133">Transmembrane helix</keyword>
<feature type="transmembrane region" description="Helical" evidence="7">
    <location>
        <begin position="152"/>
        <end position="174"/>
    </location>
</feature>
<dbReference type="Proteomes" id="UP000095463">
    <property type="component" value="Unassembled WGS sequence"/>
</dbReference>
<dbReference type="GO" id="GO:0055085">
    <property type="term" value="P:transmembrane transport"/>
    <property type="evidence" value="ECO:0007669"/>
    <property type="project" value="TreeGrafter"/>
</dbReference>
<dbReference type="PANTHER" id="PTHR21716:SF16">
    <property type="entry name" value="BLL1467 PROTEIN"/>
    <property type="match status" value="1"/>
</dbReference>
<comment type="similarity">
    <text evidence="2">Belongs to the autoinducer-2 exporter (AI-2E) (TC 2.A.86) family.</text>
</comment>
<dbReference type="GO" id="GO:0016020">
    <property type="term" value="C:membrane"/>
    <property type="evidence" value="ECO:0007669"/>
    <property type="project" value="UniProtKB-SubCell"/>
</dbReference>
<evidence type="ECO:0000313" key="9">
    <source>
        <dbReference type="Proteomes" id="UP000095463"/>
    </source>
</evidence>
<dbReference type="EMBL" id="LAJE02000030">
    <property type="protein sequence ID" value="OEO33104.1"/>
    <property type="molecule type" value="Genomic_DNA"/>
</dbReference>
<evidence type="ECO:0000256" key="1">
    <source>
        <dbReference type="ARBA" id="ARBA00004141"/>
    </source>
</evidence>
<gene>
    <name evidence="8" type="ORF">VW23_008265</name>
</gene>
<feature type="region of interest" description="Disordered" evidence="6">
    <location>
        <begin position="360"/>
        <end position="397"/>
    </location>
</feature>
<evidence type="ECO:0000256" key="2">
    <source>
        <dbReference type="ARBA" id="ARBA00009773"/>
    </source>
</evidence>
<reference evidence="8 9" key="1">
    <citation type="journal article" date="2015" name="Genome Announc.">
        <title>Genome Assemblies of Three Soil-Associated Devosia species: D. insulae, D. limi, and D. soli.</title>
        <authorList>
            <person name="Hassan Y.I."/>
            <person name="Lepp D."/>
            <person name="Zhou T."/>
        </authorList>
    </citation>
    <scope>NUCLEOTIDE SEQUENCE [LARGE SCALE GENOMIC DNA]</scope>
    <source>
        <strain evidence="8 9">DS-56</strain>
    </source>
</reference>
<keyword evidence="5 7" id="KW-0472">Membrane</keyword>
<comment type="caution">
    <text evidence="8">The sequence shown here is derived from an EMBL/GenBank/DDBJ whole genome shotgun (WGS) entry which is preliminary data.</text>
</comment>
<feature type="transmembrane region" description="Helical" evidence="7">
    <location>
        <begin position="12"/>
        <end position="34"/>
    </location>
</feature>
<feature type="transmembrane region" description="Helical" evidence="7">
    <location>
        <begin position="254"/>
        <end position="287"/>
    </location>
</feature>
<proteinExistence type="inferred from homology"/>
<evidence type="ECO:0000256" key="7">
    <source>
        <dbReference type="SAM" id="Phobius"/>
    </source>
</evidence>
<organism evidence="8 9">
    <name type="scientific">Devosia insulae DS-56</name>
    <dbReference type="NCBI Taxonomy" id="1116389"/>
    <lineage>
        <taxon>Bacteria</taxon>
        <taxon>Pseudomonadati</taxon>
        <taxon>Pseudomonadota</taxon>
        <taxon>Alphaproteobacteria</taxon>
        <taxon>Hyphomicrobiales</taxon>
        <taxon>Devosiaceae</taxon>
        <taxon>Devosia</taxon>
    </lineage>
</organism>
<protein>
    <recommendedName>
        <fullName evidence="10">AI-2E family transporter</fullName>
    </recommendedName>
</protein>
<dbReference type="InterPro" id="IPR002549">
    <property type="entry name" value="AI-2E-like"/>
</dbReference>
<dbReference type="AlphaFoldDB" id="A0A1E5XWY7"/>
<accession>A0A1E5XWY7</accession>
<name>A0A1E5XWY7_9HYPH</name>
<comment type="subcellular location">
    <subcellularLocation>
        <location evidence="1">Membrane</location>
        <topology evidence="1">Multi-pass membrane protein</topology>
    </subcellularLocation>
</comment>
<dbReference type="Pfam" id="PF01594">
    <property type="entry name" value="AI-2E_transport"/>
    <property type="match status" value="1"/>
</dbReference>
<evidence type="ECO:0000256" key="5">
    <source>
        <dbReference type="ARBA" id="ARBA00023136"/>
    </source>
</evidence>
<sequence length="397" mass="43041">MIKDIQRTNFERVLGNAAQFAIVTIGIVVAFVAVREAQVVLAPLFLAITVGLMFGPVADMLEQRGLPEALSAGLVVLLLLFVIIVGGALFYGPLSEWAERIPVVWDRIQAELANWQEPIAAIGALQEQVKSVLGGGATMEVRVEDGSTVTGIAMLAPAILAQVGVFLVSLYFFLATRDNIRVATLSLCVSRRMRWRTAHVFRDVEQKVSKYLLTISSVNLGVGAVVTLMTWAVGLPSPLLWGAMAAVLNYIPFIGQAFMALVLFLVGLGTTGELFGGLLPMALYFGINFIEGNFVTPNLLGRTMTINPFMIFLSLTFWIWAWGPVGGLIAVPSLLVLYSIVTHILPTRTVAPRKLRRLVTQKASRDTDAAEPKVAPPEPAKPPRRKQERAPKPASAA</sequence>
<keyword evidence="3 7" id="KW-0812">Transmembrane</keyword>